<evidence type="ECO:0000313" key="10">
    <source>
        <dbReference type="Proteomes" id="UP001178507"/>
    </source>
</evidence>
<keyword evidence="3 6" id="KW-0378">Hydrolase</keyword>
<evidence type="ECO:0000256" key="1">
    <source>
        <dbReference type="ARBA" id="ARBA00007623"/>
    </source>
</evidence>
<gene>
    <name evidence="9" type="ORF">EVOR1521_LOCUS8277</name>
</gene>
<dbReference type="InterPro" id="IPR022684">
    <property type="entry name" value="Calpain_cysteine_protease"/>
</dbReference>
<dbReference type="Pfam" id="PF00648">
    <property type="entry name" value="Peptidase_C2"/>
    <property type="match status" value="1"/>
</dbReference>
<dbReference type="PANTHER" id="PTHR10183">
    <property type="entry name" value="CALPAIN"/>
    <property type="match status" value="1"/>
</dbReference>
<dbReference type="Proteomes" id="UP001178507">
    <property type="component" value="Unassembled WGS sequence"/>
</dbReference>
<dbReference type="InterPro" id="IPR038765">
    <property type="entry name" value="Papain-like_cys_pep_sf"/>
</dbReference>
<evidence type="ECO:0000313" key="9">
    <source>
        <dbReference type="EMBL" id="CAJ1380305.1"/>
    </source>
</evidence>
<dbReference type="AlphaFoldDB" id="A0AA36I538"/>
<dbReference type="PANTHER" id="PTHR10183:SF379">
    <property type="entry name" value="CALPAIN-5"/>
    <property type="match status" value="1"/>
</dbReference>
<dbReference type="PROSITE" id="PS00139">
    <property type="entry name" value="THIOL_PROTEASE_CYS"/>
    <property type="match status" value="1"/>
</dbReference>
<dbReference type="PRINTS" id="PR00704">
    <property type="entry name" value="CALPAIN"/>
</dbReference>
<keyword evidence="7" id="KW-0472">Membrane</keyword>
<evidence type="ECO:0000256" key="4">
    <source>
        <dbReference type="ARBA" id="ARBA00022807"/>
    </source>
</evidence>
<feature type="domain" description="Calpain catalytic" evidence="8">
    <location>
        <begin position="133"/>
        <end position="483"/>
    </location>
</feature>
<comment type="caution">
    <text evidence="9">The sequence shown here is derived from an EMBL/GenBank/DDBJ whole genome shotgun (WGS) entry which is preliminary data.</text>
</comment>
<keyword evidence="7" id="KW-0812">Transmembrane</keyword>
<dbReference type="EMBL" id="CAUJNA010000701">
    <property type="protein sequence ID" value="CAJ1380305.1"/>
    <property type="molecule type" value="Genomic_DNA"/>
</dbReference>
<evidence type="ECO:0000256" key="6">
    <source>
        <dbReference type="PROSITE-ProRule" id="PRU00239"/>
    </source>
</evidence>
<sequence>MQFQATGQLQPQGWNTFGPVTPAAPPPEPITRPVSVPRHASTYWPVLAIVAAYFVVYALLRLRLREGSPERQLADRWLWCWPSLYSGQACCIYNLIFSPIILVIHAFRIYIPSCLYIYCWRMYWLLGGCCSEFFEDKEFPPCDKSLGKVGGDSANATSGKKDSNIVWVRAMHFSRRDGPKPSHPTLGDSFMCLFEGKIEAQDILQGALGDCWLLAAMATLAEHEGAINSLFTECCVQPAGKYSVKLFDPQEKVWKVITLDDFVPCIADPRDQPDGAARNADGMPKAMYAKPHGKEIWVMLMEKAFAKLCSSYAATEAGITEWAISAMTGGNAWRYERQGSTWERLDLVTQKSKDKRACAFKPNDEKHTDEDFFKLLRQYHRQGAVLCCGGVQDAGKKLGLVPKHAFSLLQVRTVNLSWHSDEYLRMVQIRNPWGTGEWKGPWCDGSSLWEKYPHVKSALGFANSDDGTYWMQWEDFCQLWGYVGCVDCSSNIFSLRPPLLPEANLASPIKACMLGCLRFWCLCQGPRHLFLSHEASDEHIASQVYQRSFGCDPRGAYCRLCERDMVHIDGDELIQNG</sequence>
<feature type="active site" evidence="5 6">
    <location>
        <position position="404"/>
    </location>
</feature>
<dbReference type="InterPro" id="IPR000169">
    <property type="entry name" value="Pept_cys_AS"/>
</dbReference>
<evidence type="ECO:0000259" key="8">
    <source>
        <dbReference type="PROSITE" id="PS50203"/>
    </source>
</evidence>
<feature type="active site" evidence="5 6">
    <location>
        <position position="211"/>
    </location>
</feature>
<reference evidence="9" key="1">
    <citation type="submission" date="2023-08" db="EMBL/GenBank/DDBJ databases">
        <authorList>
            <person name="Chen Y."/>
            <person name="Shah S."/>
            <person name="Dougan E. K."/>
            <person name="Thang M."/>
            <person name="Chan C."/>
        </authorList>
    </citation>
    <scope>NUCLEOTIDE SEQUENCE</scope>
</reference>
<dbReference type="GO" id="GO:0006508">
    <property type="term" value="P:proteolysis"/>
    <property type="evidence" value="ECO:0007669"/>
    <property type="project" value="UniProtKB-KW"/>
</dbReference>
<dbReference type="GO" id="GO:0004198">
    <property type="term" value="F:calcium-dependent cysteine-type endopeptidase activity"/>
    <property type="evidence" value="ECO:0007669"/>
    <property type="project" value="InterPro"/>
</dbReference>
<keyword evidence="7" id="KW-1133">Transmembrane helix</keyword>
<feature type="active site" evidence="5 6">
    <location>
        <position position="431"/>
    </location>
</feature>
<feature type="transmembrane region" description="Helical" evidence="7">
    <location>
        <begin position="42"/>
        <end position="62"/>
    </location>
</feature>
<evidence type="ECO:0000256" key="2">
    <source>
        <dbReference type="ARBA" id="ARBA00022670"/>
    </source>
</evidence>
<dbReference type="Gene3D" id="3.90.70.10">
    <property type="entry name" value="Cysteine proteinases"/>
    <property type="match status" value="1"/>
</dbReference>
<keyword evidence="2 6" id="KW-0645">Protease</keyword>
<evidence type="ECO:0000256" key="3">
    <source>
        <dbReference type="ARBA" id="ARBA00022801"/>
    </source>
</evidence>
<dbReference type="SUPFAM" id="SSF54001">
    <property type="entry name" value="Cysteine proteinases"/>
    <property type="match status" value="1"/>
</dbReference>
<feature type="transmembrane region" description="Helical" evidence="7">
    <location>
        <begin position="83"/>
        <end position="107"/>
    </location>
</feature>
<dbReference type="CDD" id="cd00044">
    <property type="entry name" value="CysPc"/>
    <property type="match status" value="1"/>
</dbReference>
<dbReference type="SMART" id="SM00230">
    <property type="entry name" value="CysPc"/>
    <property type="match status" value="1"/>
</dbReference>
<dbReference type="InterPro" id="IPR001300">
    <property type="entry name" value="Peptidase_C2_calpain_cat"/>
</dbReference>
<evidence type="ECO:0000256" key="7">
    <source>
        <dbReference type="SAM" id="Phobius"/>
    </source>
</evidence>
<name>A0AA36I538_9DINO</name>
<keyword evidence="4 6" id="KW-0788">Thiol protease</keyword>
<accession>A0AA36I538</accession>
<keyword evidence="10" id="KW-1185">Reference proteome</keyword>
<protein>
    <recommendedName>
        <fullName evidence="8">Calpain catalytic domain-containing protein</fullName>
    </recommendedName>
</protein>
<proteinExistence type="inferred from homology"/>
<dbReference type="PROSITE" id="PS50203">
    <property type="entry name" value="CALPAIN_CAT"/>
    <property type="match status" value="1"/>
</dbReference>
<comment type="similarity">
    <text evidence="1">Belongs to the peptidase C2 family.</text>
</comment>
<organism evidence="9 10">
    <name type="scientific">Effrenium voratum</name>
    <dbReference type="NCBI Taxonomy" id="2562239"/>
    <lineage>
        <taxon>Eukaryota</taxon>
        <taxon>Sar</taxon>
        <taxon>Alveolata</taxon>
        <taxon>Dinophyceae</taxon>
        <taxon>Suessiales</taxon>
        <taxon>Symbiodiniaceae</taxon>
        <taxon>Effrenium</taxon>
    </lineage>
</organism>
<evidence type="ECO:0000256" key="5">
    <source>
        <dbReference type="PIRSR" id="PIRSR622684-1"/>
    </source>
</evidence>